<dbReference type="Gene3D" id="1.10.357.10">
    <property type="entry name" value="Tetracycline Repressor, domain 2"/>
    <property type="match status" value="1"/>
</dbReference>
<feature type="region of interest" description="Disordered" evidence="1">
    <location>
        <begin position="177"/>
        <end position="203"/>
    </location>
</feature>
<proteinExistence type="predicted"/>
<comment type="caution">
    <text evidence="3">The sequence shown here is derived from an EMBL/GenBank/DDBJ whole genome shotgun (WGS) entry which is preliminary data.</text>
</comment>
<reference evidence="3 4" key="1">
    <citation type="submission" date="2024-03" db="EMBL/GenBank/DDBJ databases">
        <title>Draft genome sequence of Pseudonocardia tropica JCM 19149.</title>
        <authorList>
            <person name="Butdee W."/>
            <person name="Duangmal K."/>
        </authorList>
    </citation>
    <scope>NUCLEOTIDE SEQUENCE [LARGE SCALE GENOMIC DNA]</scope>
    <source>
        <strain evidence="3 4">JCM 19149</strain>
    </source>
</reference>
<accession>A0ABV1K0A6</accession>
<sequence>MASELPMEEIVRRGARTNFEGLRESSFVPLFLTLWGRQASDDHVRQQLKRHYESVTDHLVGVYADFFESQGWDPRPPFTIRDFAVTLTALVEGLTVRWAVDPDAVPLEMRSVQSSMRVERQDDLDAGPWDLFGIVVLALIPSMTVPRIKRDSELWADHEDVRGLVRRLRETWESMVGLSPPAEAPDHTAPESADHCGAEPRRT</sequence>
<dbReference type="RefSeq" id="WP_345653362.1">
    <property type="nucleotide sequence ID" value="NZ_BAABLY010000087.1"/>
</dbReference>
<evidence type="ECO:0000259" key="2">
    <source>
        <dbReference type="Pfam" id="PF13977"/>
    </source>
</evidence>
<dbReference type="InterPro" id="IPR039538">
    <property type="entry name" value="BetI_C"/>
</dbReference>
<keyword evidence="4" id="KW-1185">Reference proteome</keyword>
<organism evidence="3 4">
    <name type="scientific">Pseudonocardia tropica</name>
    <dbReference type="NCBI Taxonomy" id="681289"/>
    <lineage>
        <taxon>Bacteria</taxon>
        <taxon>Bacillati</taxon>
        <taxon>Actinomycetota</taxon>
        <taxon>Actinomycetes</taxon>
        <taxon>Pseudonocardiales</taxon>
        <taxon>Pseudonocardiaceae</taxon>
        <taxon>Pseudonocardia</taxon>
    </lineage>
</organism>
<dbReference type="InterPro" id="IPR036271">
    <property type="entry name" value="Tet_transcr_reg_TetR-rel_C_sf"/>
</dbReference>
<protein>
    <submittedName>
        <fullName evidence="3">TetR family transcriptional regulator C-terminal domain-containing protein</fullName>
    </submittedName>
</protein>
<evidence type="ECO:0000256" key="1">
    <source>
        <dbReference type="SAM" id="MobiDB-lite"/>
    </source>
</evidence>
<evidence type="ECO:0000313" key="4">
    <source>
        <dbReference type="Proteomes" id="UP001464923"/>
    </source>
</evidence>
<evidence type="ECO:0000313" key="3">
    <source>
        <dbReference type="EMBL" id="MEQ3540797.1"/>
    </source>
</evidence>
<dbReference type="SUPFAM" id="SSF48498">
    <property type="entry name" value="Tetracyclin repressor-like, C-terminal domain"/>
    <property type="match status" value="1"/>
</dbReference>
<gene>
    <name evidence="3" type="ORF">WHI96_18465</name>
</gene>
<feature type="domain" description="BetI-type transcriptional repressor C-terminal" evidence="2">
    <location>
        <begin position="11"/>
        <end position="108"/>
    </location>
</feature>
<dbReference type="EMBL" id="JBEDNP010000011">
    <property type="protein sequence ID" value="MEQ3540797.1"/>
    <property type="molecule type" value="Genomic_DNA"/>
</dbReference>
<dbReference type="Pfam" id="PF13977">
    <property type="entry name" value="TetR_C_6"/>
    <property type="match status" value="1"/>
</dbReference>
<name>A0ABV1K0A6_9PSEU</name>
<feature type="compositionally biased region" description="Basic and acidic residues" evidence="1">
    <location>
        <begin position="184"/>
        <end position="203"/>
    </location>
</feature>
<dbReference type="Proteomes" id="UP001464923">
    <property type="component" value="Unassembled WGS sequence"/>
</dbReference>